<keyword evidence="4" id="KW-1185">Reference proteome</keyword>
<dbReference type="EMBL" id="CAJOBC010006302">
    <property type="protein sequence ID" value="CAF3894103.1"/>
    <property type="molecule type" value="Genomic_DNA"/>
</dbReference>
<reference evidence="2" key="1">
    <citation type="submission" date="2021-02" db="EMBL/GenBank/DDBJ databases">
        <authorList>
            <person name="Nowell W R."/>
        </authorList>
    </citation>
    <scope>NUCLEOTIDE SEQUENCE</scope>
</reference>
<name>A0A814R8B8_9BILA</name>
<accession>A0A814R8B8</accession>
<feature type="non-terminal residue" evidence="2">
    <location>
        <position position="1"/>
    </location>
</feature>
<feature type="chain" id="PRO_5036225752" evidence="1">
    <location>
        <begin position="22"/>
        <end position="154"/>
    </location>
</feature>
<dbReference type="EMBL" id="CAJNOQ010006302">
    <property type="protein sequence ID" value="CAF1130416.1"/>
    <property type="molecule type" value="Genomic_DNA"/>
</dbReference>
<dbReference type="Proteomes" id="UP000663829">
    <property type="component" value="Unassembled WGS sequence"/>
</dbReference>
<protein>
    <submittedName>
        <fullName evidence="2">Uncharacterized protein</fullName>
    </submittedName>
</protein>
<evidence type="ECO:0000313" key="4">
    <source>
        <dbReference type="Proteomes" id="UP000663829"/>
    </source>
</evidence>
<evidence type="ECO:0000313" key="2">
    <source>
        <dbReference type="EMBL" id="CAF1130416.1"/>
    </source>
</evidence>
<evidence type="ECO:0000313" key="3">
    <source>
        <dbReference type="EMBL" id="CAF3894103.1"/>
    </source>
</evidence>
<proteinExistence type="predicted"/>
<dbReference type="Proteomes" id="UP000681722">
    <property type="component" value="Unassembled WGS sequence"/>
</dbReference>
<dbReference type="AlphaFoldDB" id="A0A814R8B8"/>
<feature type="signal peptide" evidence="1">
    <location>
        <begin position="1"/>
        <end position="21"/>
    </location>
</feature>
<gene>
    <name evidence="2" type="ORF">GPM918_LOCUS20161</name>
    <name evidence="3" type="ORF">SRO942_LOCUS20158</name>
</gene>
<keyword evidence="1" id="KW-0732">Signal</keyword>
<comment type="caution">
    <text evidence="2">The sequence shown here is derived from an EMBL/GenBank/DDBJ whole genome shotgun (WGS) entry which is preliminary data.</text>
</comment>
<evidence type="ECO:0000256" key="1">
    <source>
        <dbReference type="SAM" id="SignalP"/>
    </source>
</evidence>
<organism evidence="2 4">
    <name type="scientific">Didymodactylos carnosus</name>
    <dbReference type="NCBI Taxonomy" id="1234261"/>
    <lineage>
        <taxon>Eukaryota</taxon>
        <taxon>Metazoa</taxon>
        <taxon>Spiralia</taxon>
        <taxon>Gnathifera</taxon>
        <taxon>Rotifera</taxon>
        <taxon>Eurotatoria</taxon>
        <taxon>Bdelloidea</taxon>
        <taxon>Philodinida</taxon>
        <taxon>Philodinidae</taxon>
        <taxon>Didymodactylos</taxon>
    </lineage>
</organism>
<sequence length="154" mass="17103">MRHTKASVFLYMLIVVSMNCAWESSDVDILSSNVDNGNPELVKLLPSCPDINDFLVYPRTVKNMTVTATEPLRIRVDMQIDGPIVKTYSFDGMLLRRRLGRSDRVRTGTTLGLFLLLLVDKEGLGDAKVVEIFEDVVAMDDNEMDSTVSDGSVG</sequence>